<keyword evidence="3" id="KW-1185">Reference proteome</keyword>
<accession>A0A2I9DTG0</accession>
<reference evidence="3" key="1">
    <citation type="submission" date="2018-01" db="EMBL/GenBank/DDBJ databases">
        <title>Draft Genome Sequence of the Radioresistant Bacterium Deinococcus aerius TR0125, Isolated from the Higher Atmosphere above Japan.</title>
        <authorList>
            <person name="Satoh K."/>
            <person name="Arai H."/>
            <person name="Sanzen T."/>
            <person name="Kawaguchi Y."/>
            <person name="Hayashi H."/>
            <person name="Yokobori S."/>
            <person name="Yamagishi A."/>
            <person name="Oono Y."/>
            <person name="Narumi I."/>
        </authorList>
    </citation>
    <scope>NUCLEOTIDE SEQUENCE [LARGE SCALE GENOMIC DNA]</scope>
    <source>
        <strain evidence="3">TR0125</strain>
    </source>
</reference>
<protein>
    <submittedName>
        <fullName evidence="2">Transcriptional regulator/antitoxin, MazE</fullName>
    </submittedName>
</protein>
<evidence type="ECO:0000313" key="2">
    <source>
        <dbReference type="EMBL" id="GBF05907.1"/>
    </source>
</evidence>
<gene>
    <name evidence="2" type="ORF">DAERI_060167</name>
</gene>
<organism evidence="2 3">
    <name type="scientific">Deinococcus aerius</name>
    <dbReference type="NCBI Taxonomy" id="200253"/>
    <lineage>
        <taxon>Bacteria</taxon>
        <taxon>Thermotogati</taxon>
        <taxon>Deinococcota</taxon>
        <taxon>Deinococci</taxon>
        <taxon>Deinococcales</taxon>
        <taxon>Deinococcaceae</taxon>
        <taxon>Deinococcus</taxon>
    </lineage>
</organism>
<comment type="caution">
    <text evidence="2">The sequence shown here is derived from an EMBL/GenBank/DDBJ whole genome shotgun (WGS) entry which is preliminary data.</text>
</comment>
<dbReference type="EMBL" id="BFAG01000006">
    <property type="protein sequence ID" value="GBF05907.1"/>
    <property type="molecule type" value="Genomic_DNA"/>
</dbReference>
<dbReference type="InterPro" id="IPR037914">
    <property type="entry name" value="SpoVT-AbrB_sf"/>
</dbReference>
<evidence type="ECO:0000259" key="1">
    <source>
        <dbReference type="SMART" id="SM00966"/>
    </source>
</evidence>
<dbReference type="Pfam" id="PF04014">
    <property type="entry name" value="MazE_antitoxin"/>
    <property type="match status" value="1"/>
</dbReference>
<dbReference type="OrthoDB" id="5459182at2"/>
<dbReference type="GO" id="GO:0003677">
    <property type="term" value="F:DNA binding"/>
    <property type="evidence" value="ECO:0007669"/>
    <property type="project" value="InterPro"/>
</dbReference>
<dbReference type="AlphaFoldDB" id="A0A2I9DTG0"/>
<name>A0A2I9DTG0_9DEIO</name>
<proteinExistence type="predicted"/>
<sequence>MRKRLTAVGKSRAVILPKELLELYGFTDEVEIEPAEGGLMLRPARKGMSFEEAADRVFEERDELLRRLSQA</sequence>
<dbReference type="RefSeq" id="WP_103129312.1">
    <property type="nucleotide sequence ID" value="NZ_BFAG01000006.1"/>
</dbReference>
<dbReference type="Gene3D" id="2.10.260.10">
    <property type="match status" value="1"/>
</dbReference>
<dbReference type="InterPro" id="IPR007159">
    <property type="entry name" value="SpoVT-AbrB_dom"/>
</dbReference>
<dbReference type="Proteomes" id="UP000236569">
    <property type="component" value="Unassembled WGS sequence"/>
</dbReference>
<evidence type="ECO:0000313" key="3">
    <source>
        <dbReference type="Proteomes" id="UP000236569"/>
    </source>
</evidence>
<feature type="domain" description="SpoVT-AbrB" evidence="1">
    <location>
        <begin position="6"/>
        <end position="49"/>
    </location>
</feature>
<dbReference type="SMART" id="SM00966">
    <property type="entry name" value="SpoVT_AbrB"/>
    <property type="match status" value="1"/>
</dbReference>
<dbReference type="SUPFAM" id="SSF89447">
    <property type="entry name" value="AbrB/MazE/MraZ-like"/>
    <property type="match status" value="1"/>
</dbReference>